<name>A0ABU7KQZ4_9ACTN</name>
<evidence type="ECO:0008006" key="4">
    <source>
        <dbReference type="Google" id="ProtNLM"/>
    </source>
</evidence>
<dbReference type="PROSITE" id="PS50818">
    <property type="entry name" value="INTEIN_C_TER"/>
    <property type="match status" value="1"/>
</dbReference>
<dbReference type="InterPro" id="IPR030934">
    <property type="entry name" value="Intein_C"/>
</dbReference>
<evidence type="ECO:0000256" key="1">
    <source>
        <dbReference type="SAM" id="Phobius"/>
    </source>
</evidence>
<reference evidence="2 3" key="1">
    <citation type="submission" date="2023-07" db="EMBL/GenBank/DDBJ databases">
        <authorList>
            <person name="Girao M."/>
            <person name="Carvalho M.F."/>
        </authorList>
    </citation>
    <scope>NUCLEOTIDE SEQUENCE [LARGE SCALE GENOMIC DNA]</scope>
    <source>
        <strain evidence="2 3">66/93</strain>
    </source>
</reference>
<protein>
    <recommendedName>
        <fullName evidence="4">Intein C-terminal splicing domain-containing protein</fullName>
    </recommendedName>
</protein>
<feature type="transmembrane region" description="Helical" evidence="1">
    <location>
        <begin position="26"/>
        <end position="47"/>
    </location>
</feature>
<comment type="caution">
    <text evidence="2">The sequence shown here is derived from an EMBL/GenBank/DDBJ whole genome shotgun (WGS) entry which is preliminary data.</text>
</comment>
<dbReference type="Gene3D" id="2.170.16.10">
    <property type="entry name" value="Hedgehog/Intein (Hint) domain"/>
    <property type="match status" value="1"/>
</dbReference>
<dbReference type="RefSeq" id="WP_330158778.1">
    <property type="nucleotide sequence ID" value="NZ_BAAAJA010000049.1"/>
</dbReference>
<dbReference type="Proteomes" id="UP001348641">
    <property type="component" value="Unassembled WGS sequence"/>
</dbReference>
<keyword evidence="1" id="KW-0472">Membrane</keyword>
<evidence type="ECO:0000313" key="2">
    <source>
        <dbReference type="EMBL" id="MEE2051716.1"/>
    </source>
</evidence>
<dbReference type="EMBL" id="JAUUCC010000033">
    <property type="protein sequence ID" value="MEE2051716.1"/>
    <property type="molecule type" value="Genomic_DNA"/>
</dbReference>
<evidence type="ECO:0000313" key="3">
    <source>
        <dbReference type="Proteomes" id="UP001348641"/>
    </source>
</evidence>
<dbReference type="InterPro" id="IPR036844">
    <property type="entry name" value="Hint_dom_sf"/>
</dbReference>
<dbReference type="SUPFAM" id="SSF51294">
    <property type="entry name" value="Hedgehog/intein (Hint) domain"/>
    <property type="match status" value="1"/>
</dbReference>
<accession>A0ABU7KQZ4</accession>
<keyword evidence="1" id="KW-0812">Transmembrane</keyword>
<keyword evidence="1" id="KW-1133">Transmembrane helix</keyword>
<organism evidence="2 3">
    <name type="scientific">Nocardiopsis tropica</name>
    <dbReference type="NCBI Taxonomy" id="109330"/>
    <lineage>
        <taxon>Bacteria</taxon>
        <taxon>Bacillati</taxon>
        <taxon>Actinomycetota</taxon>
        <taxon>Actinomycetes</taxon>
        <taxon>Streptosporangiales</taxon>
        <taxon>Nocardiopsidaceae</taxon>
        <taxon>Nocardiopsis</taxon>
    </lineage>
</organism>
<proteinExistence type="predicted"/>
<gene>
    <name evidence="2" type="ORF">Q8A49_14545</name>
</gene>
<sequence>MSTATTTPAQQLDAAEAQADEEIQRIITAAVAAGLSGAAVLAVLAALTNAVSAAAQSGFTTGAQIVLQGAAGRRARMRQLVVEPLPTTVEADVRAVVEDVARRIDAAIAGEPPNTTTAPVTPTPANVELARFRRRMRILAITKIHQAASSATFSYARWLGLDLEWVTRRDGKACPVCGALNGKRVPAGERFANPRGPGVPRKLWDGFQGLPPTHPSCFPAGVLASGPNVRGATTRWYSGELVEITVEAGDVLPVTPNHPVLTGGGWIPAGFLKEGSYVVRSSGLEAALASNPHDYQAPSAIEDVASSLRSSTGVASVSVPTTAEDFHGDGSDGYVDVVWADGLLRSRGKVGEEFGHGDFRRAHVRRLKLAGRRDFGSVFSSLPLSPDGVVGRRREPPSLALRCAAHAVEHRFASVSLLDASIVEKPNYSGSADPEALREALDALAGVVLLDEPGDALHAFRRVAGFDSTFSKEAKNGLRSNSEFPGQGSRAFPGLVALDKVTRVRRLPWSGHVYNLETSGGWYMANSILVHNCRCRVIPRT</sequence>